<sequence length="180" mass="19975">MEVNGVLAGDFAGCQINNNEIQLPLRESMRIQKQIEAQGFRTIRSDSFIPLNKDFVKSYQLIDSIDDIQKDVFSALFRGGVGQMIFGNPGGVGGASIAKNRNDGYKIIDVVFRDGKRSLIRLDLKAWEVFLAESYCSPEYEPQPVVRPKLTKTFQIARSTLAVAMVVGIVWLIVRCTTGG</sequence>
<dbReference type="Proteomes" id="UP000824083">
    <property type="component" value="Unassembled WGS sequence"/>
</dbReference>
<dbReference type="AlphaFoldDB" id="A0A9D1LG13"/>
<feature type="transmembrane region" description="Helical" evidence="1">
    <location>
        <begin position="156"/>
        <end position="174"/>
    </location>
</feature>
<reference evidence="2" key="2">
    <citation type="journal article" date="2021" name="PeerJ">
        <title>Extensive microbial diversity within the chicken gut microbiome revealed by metagenomics and culture.</title>
        <authorList>
            <person name="Gilroy R."/>
            <person name="Ravi A."/>
            <person name="Getino M."/>
            <person name="Pursley I."/>
            <person name="Horton D.L."/>
            <person name="Alikhan N.F."/>
            <person name="Baker D."/>
            <person name="Gharbi K."/>
            <person name="Hall N."/>
            <person name="Watson M."/>
            <person name="Adriaenssens E.M."/>
            <person name="Foster-Nyarko E."/>
            <person name="Jarju S."/>
            <person name="Secka A."/>
            <person name="Antonio M."/>
            <person name="Oren A."/>
            <person name="Chaudhuri R.R."/>
            <person name="La Ragione R."/>
            <person name="Hildebrand F."/>
            <person name="Pallen M.J."/>
        </authorList>
    </citation>
    <scope>NUCLEOTIDE SEQUENCE</scope>
    <source>
        <strain evidence="2">7463</strain>
    </source>
</reference>
<accession>A0A9D1LG13</accession>
<evidence type="ECO:0000313" key="2">
    <source>
        <dbReference type="EMBL" id="HIU37406.1"/>
    </source>
</evidence>
<keyword evidence="1" id="KW-1133">Transmembrane helix</keyword>
<protein>
    <submittedName>
        <fullName evidence="2">Uncharacterized protein</fullName>
    </submittedName>
</protein>
<organism evidence="2 3">
    <name type="scientific">Candidatus Aphodousia faecigallinarum</name>
    <dbReference type="NCBI Taxonomy" id="2840677"/>
    <lineage>
        <taxon>Bacteria</taxon>
        <taxon>Pseudomonadati</taxon>
        <taxon>Pseudomonadota</taxon>
        <taxon>Betaproteobacteria</taxon>
        <taxon>Burkholderiales</taxon>
        <taxon>Sutterellaceae</taxon>
        <taxon>Sutterellaceae incertae sedis</taxon>
        <taxon>Candidatus Aphodousia</taxon>
    </lineage>
</organism>
<evidence type="ECO:0000256" key="1">
    <source>
        <dbReference type="SAM" id="Phobius"/>
    </source>
</evidence>
<keyword evidence="1" id="KW-0472">Membrane</keyword>
<name>A0A9D1LG13_9BURK</name>
<comment type="caution">
    <text evidence="2">The sequence shown here is derived from an EMBL/GenBank/DDBJ whole genome shotgun (WGS) entry which is preliminary data.</text>
</comment>
<proteinExistence type="predicted"/>
<gene>
    <name evidence="2" type="ORF">IAC56_03935</name>
</gene>
<dbReference type="EMBL" id="DVMY01000067">
    <property type="protein sequence ID" value="HIU37406.1"/>
    <property type="molecule type" value="Genomic_DNA"/>
</dbReference>
<reference evidence="2" key="1">
    <citation type="submission" date="2020-10" db="EMBL/GenBank/DDBJ databases">
        <authorList>
            <person name="Gilroy R."/>
        </authorList>
    </citation>
    <scope>NUCLEOTIDE SEQUENCE</scope>
    <source>
        <strain evidence="2">7463</strain>
    </source>
</reference>
<keyword evidence="1" id="KW-0812">Transmembrane</keyword>
<evidence type="ECO:0000313" key="3">
    <source>
        <dbReference type="Proteomes" id="UP000824083"/>
    </source>
</evidence>